<feature type="coiled-coil region" evidence="1">
    <location>
        <begin position="187"/>
        <end position="260"/>
    </location>
</feature>
<accession>A0ABW3BQ36</accession>
<feature type="signal peptide" evidence="3">
    <location>
        <begin position="1"/>
        <end position="20"/>
    </location>
</feature>
<keyword evidence="2" id="KW-1133">Transmembrane helix</keyword>
<organism evidence="4 5">
    <name type="scientific">Mariniflexile aquimaris</name>
    <dbReference type="NCBI Taxonomy" id="881009"/>
    <lineage>
        <taxon>Bacteria</taxon>
        <taxon>Pseudomonadati</taxon>
        <taxon>Bacteroidota</taxon>
        <taxon>Flavobacteriia</taxon>
        <taxon>Flavobacteriales</taxon>
        <taxon>Flavobacteriaceae</taxon>
        <taxon>Mariniflexile</taxon>
    </lineage>
</organism>
<keyword evidence="2" id="KW-0812">Transmembrane</keyword>
<dbReference type="EMBL" id="JBHTIB010000002">
    <property type="protein sequence ID" value="MFD0834659.1"/>
    <property type="molecule type" value="Genomic_DNA"/>
</dbReference>
<evidence type="ECO:0008006" key="6">
    <source>
        <dbReference type="Google" id="ProtNLM"/>
    </source>
</evidence>
<keyword evidence="3" id="KW-0732">Signal</keyword>
<reference evidence="5" key="1">
    <citation type="journal article" date="2019" name="Int. J. Syst. Evol. Microbiol.">
        <title>The Global Catalogue of Microorganisms (GCM) 10K type strain sequencing project: providing services to taxonomists for standard genome sequencing and annotation.</title>
        <authorList>
            <consortium name="The Broad Institute Genomics Platform"/>
            <consortium name="The Broad Institute Genome Sequencing Center for Infectious Disease"/>
            <person name="Wu L."/>
            <person name="Ma J."/>
        </authorList>
    </citation>
    <scope>NUCLEOTIDE SEQUENCE [LARGE SCALE GENOMIC DNA]</scope>
    <source>
        <strain evidence="5">CCUG 60529</strain>
    </source>
</reference>
<comment type="caution">
    <text evidence="4">The sequence shown here is derived from an EMBL/GenBank/DDBJ whole genome shotgun (WGS) entry which is preliminary data.</text>
</comment>
<evidence type="ECO:0000256" key="2">
    <source>
        <dbReference type="SAM" id="Phobius"/>
    </source>
</evidence>
<evidence type="ECO:0000313" key="5">
    <source>
        <dbReference type="Proteomes" id="UP001597011"/>
    </source>
</evidence>
<feature type="chain" id="PRO_5046714836" description="LPXTG-motif cell wall-anchored protein" evidence="3">
    <location>
        <begin position="21"/>
        <end position="330"/>
    </location>
</feature>
<dbReference type="RefSeq" id="WP_379939107.1">
    <property type="nucleotide sequence ID" value="NZ_JBHTIB010000002.1"/>
</dbReference>
<evidence type="ECO:0000313" key="4">
    <source>
        <dbReference type="EMBL" id="MFD0834659.1"/>
    </source>
</evidence>
<feature type="coiled-coil region" evidence="1">
    <location>
        <begin position="78"/>
        <end position="145"/>
    </location>
</feature>
<dbReference type="Proteomes" id="UP001597011">
    <property type="component" value="Unassembled WGS sequence"/>
</dbReference>
<dbReference type="PROSITE" id="PS51257">
    <property type="entry name" value="PROKAR_LIPOPROTEIN"/>
    <property type="match status" value="1"/>
</dbReference>
<feature type="transmembrane region" description="Helical" evidence="2">
    <location>
        <begin position="301"/>
        <end position="320"/>
    </location>
</feature>
<proteinExistence type="predicted"/>
<evidence type="ECO:0000256" key="3">
    <source>
        <dbReference type="SAM" id="SignalP"/>
    </source>
</evidence>
<evidence type="ECO:0000256" key="1">
    <source>
        <dbReference type="SAM" id="Coils"/>
    </source>
</evidence>
<gene>
    <name evidence="4" type="ORF">ACFQ0I_02700</name>
</gene>
<keyword evidence="2" id="KW-0472">Membrane</keyword>
<protein>
    <recommendedName>
        <fullName evidence="6">LPXTG-motif cell wall-anchored protein</fullName>
    </recommendedName>
</protein>
<name>A0ABW3BQ36_9FLAO</name>
<keyword evidence="5" id="KW-1185">Reference proteome</keyword>
<sequence>MKTKLITLSILLLSIVSCTSGDKKADQSFTNEATQTSTNLVTAEKSKDSINFFSSKLNLLGAEKDSKTKLVNMVSKQRDSLQALLTQLETSVKAINDKKLNPGIAGVNSKLDQLKGQKENLQEQIALQKKEVALATKKIDILNEEKGVYLEQKKALYDKGAPPAAFKVVDSLLSGINSSMLIQNDVVKNINRNVADAEEQMIRITGQRDELSKKIRNNYDTQLILSEYNADEKNRLEAQLAKVNENLNMLLNEASNLDTDYKLLASKLSNLNTPAVDLNNGDGAEAAESSDTGEKSGKTSFALIVVLVLGAIMVFFYFVGKRRKTKNIKK</sequence>
<keyword evidence="1" id="KW-0175">Coiled coil</keyword>